<accession>A0A8D2A4M2</accession>
<dbReference type="GO" id="GO:0004896">
    <property type="term" value="F:cytokine receptor activity"/>
    <property type="evidence" value="ECO:0007669"/>
    <property type="project" value="InterPro"/>
</dbReference>
<dbReference type="Proteomes" id="UP000694725">
    <property type="component" value="Unplaced"/>
</dbReference>
<evidence type="ECO:0000256" key="6">
    <source>
        <dbReference type="ARBA" id="ARBA00023170"/>
    </source>
</evidence>
<comment type="subcellular location">
    <subcellularLocation>
        <location evidence="1">Membrane</location>
        <topology evidence="1">Single-pass type I membrane protein</topology>
    </subcellularLocation>
</comment>
<dbReference type="InterPro" id="IPR003532">
    <property type="entry name" value="Short_hematopoietin_rcpt_2_CS"/>
</dbReference>
<keyword evidence="3" id="KW-0732">Signal</keyword>
<feature type="transmembrane region" description="Helical" evidence="9">
    <location>
        <begin position="135"/>
        <end position="156"/>
    </location>
</feature>
<dbReference type="Pfam" id="PF18611">
    <property type="entry name" value="IL3Ra_N"/>
    <property type="match status" value="1"/>
</dbReference>
<organism evidence="12 13">
    <name type="scientific">Sus scrofa</name>
    <name type="common">Pig</name>
    <dbReference type="NCBI Taxonomy" id="9823"/>
    <lineage>
        <taxon>Eukaryota</taxon>
        <taxon>Metazoa</taxon>
        <taxon>Chordata</taxon>
        <taxon>Craniata</taxon>
        <taxon>Vertebrata</taxon>
        <taxon>Euteleostomi</taxon>
        <taxon>Mammalia</taxon>
        <taxon>Eutheria</taxon>
        <taxon>Laurasiatheria</taxon>
        <taxon>Artiodactyla</taxon>
        <taxon>Suina</taxon>
        <taxon>Suidae</taxon>
        <taxon>Sus</taxon>
    </lineage>
</organism>
<dbReference type="InterPro" id="IPR040907">
    <property type="entry name" value="IL3Ra_N"/>
</dbReference>
<keyword evidence="6" id="KW-0675">Receptor</keyword>
<evidence type="ECO:0000256" key="9">
    <source>
        <dbReference type="SAM" id="Phobius"/>
    </source>
</evidence>
<keyword evidence="7" id="KW-0325">Glycoprotein</keyword>
<dbReference type="Ensembl" id="ENSSSCT00065101976.1">
    <property type="protein sequence ID" value="ENSSSCP00065044946.1"/>
    <property type="gene ID" value="ENSSSCG00065074058.1"/>
</dbReference>
<evidence type="ECO:0000256" key="3">
    <source>
        <dbReference type="ARBA" id="ARBA00022729"/>
    </source>
</evidence>
<evidence type="ECO:0000313" key="13">
    <source>
        <dbReference type="Proteomes" id="UP000694725"/>
    </source>
</evidence>
<feature type="region of interest" description="Disordered" evidence="8">
    <location>
        <begin position="73"/>
        <end position="120"/>
    </location>
</feature>
<dbReference type="InterPro" id="IPR015321">
    <property type="entry name" value="TypeI_recpt_CBD"/>
</dbReference>
<evidence type="ECO:0000256" key="2">
    <source>
        <dbReference type="ARBA" id="ARBA00022692"/>
    </source>
</evidence>
<evidence type="ECO:0000259" key="10">
    <source>
        <dbReference type="Pfam" id="PF09240"/>
    </source>
</evidence>
<keyword evidence="2 9" id="KW-0812">Transmembrane</keyword>
<feature type="domain" description="Type I cytokine receptor cytokine-binding" evidence="10">
    <location>
        <begin position="257"/>
        <end position="341"/>
    </location>
</feature>
<evidence type="ECO:0000256" key="5">
    <source>
        <dbReference type="ARBA" id="ARBA00023136"/>
    </source>
</evidence>
<feature type="compositionally biased region" description="Basic residues" evidence="8">
    <location>
        <begin position="17"/>
        <end position="41"/>
    </location>
</feature>
<keyword evidence="5 9" id="KW-0472">Membrane</keyword>
<dbReference type="InterPro" id="IPR036116">
    <property type="entry name" value="FN3_sf"/>
</dbReference>
<keyword evidence="4 9" id="KW-1133">Transmembrane helix</keyword>
<protein>
    <recommendedName>
        <fullName evidence="14">Interleukin-3 receptor subunit alpha</fullName>
    </recommendedName>
</protein>
<evidence type="ECO:0000256" key="4">
    <source>
        <dbReference type="ARBA" id="ARBA00022989"/>
    </source>
</evidence>
<dbReference type="Gene3D" id="2.60.40.10">
    <property type="entry name" value="Immunoglobulins"/>
    <property type="match status" value="2"/>
</dbReference>
<dbReference type="InterPro" id="IPR013783">
    <property type="entry name" value="Ig-like_fold"/>
</dbReference>
<reference evidence="12" key="1">
    <citation type="submission" date="2025-08" db="UniProtKB">
        <authorList>
            <consortium name="Ensembl"/>
        </authorList>
    </citation>
    <scope>IDENTIFICATION</scope>
</reference>
<evidence type="ECO:0000313" key="12">
    <source>
        <dbReference type="Ensembl" id="ENSSSCP00065044946.1"/>
    </source>
</evidence>
<dbReference type="GO" id="GO:0016020">
    <property type="term" value="C:membrane"/>
    <property type="evidence" value="ECO:0007669"/>
    <property type="project" value="UniProtKB-SubCell"/>
</dbReference>
<dbReference type="SUPFAM" id="SSF49265">
    <property type="entry name" value="Fibronectin type III"/>
    <property type="match status" value="2"/>
</dbReference>
<dbReference type="AlphaFoldDB" id="A0A8D2A4M2"/>
<dbReference type="PROSITE" id="PS01356">
    <property type="entry name" value="HEMATOPO_REC_S_F2"/>
    <property type="match status" value="1"/>
</dbReference>
<feature type="compositionally biased region" description="Low complexity" evidence="8">
    <location>
        <begin position="90"/>
        <end position="107"/>
    </location>
</feature>
<name>A0A8D2A4M2_PIG</name>
<feature type="domain" description="IL-3 receptor alpha chain N-terminal" evidence="11">
    <location>
        <begin position="172"/>
        <end position="246"/>
    </location>
</feature>
<evidence type="ECO:0000256" key="1">
    <source>
        <dbReference type="ARBA" id="ARBA00004479"/>
    </source>
</evidence>
<dbReference type="PANTHER" id="PTHR23037:SF46">
    <property type="entry name" value="INTERLEUKIN 5 RECEPTOR SUBUNIT ALPHA"/>
    <property type="match status" value="1"/>
</dbReference>
<evidence type="ECO:0000259" key="11">
    <source>
        <dbReference type="Pfam" id="PF18611"/>
    </source>
</evidence>
<sequence length="528" mass="59958">MHTLTQTHRYDHTQAHTGRHAHSTHHMSHRYTRTHRHARRTRTHTHIVCAHSDTHMQTRGDRWCMKMHAQHTHVRASTHRHTDPYTRVHTQSSRGSPPPGSSTTSPGALAPPPRSHPPTVAVSLLQRSPRSSGTCVAMAFLWLVVLLMPVSCLLSAHQGRTSPRENDPDAPIRNLRIEPESGRLSWDLHGNVSEITCYINSKREKRKAQNNRYCAVQPIPCSVTNYTVSVNQGPPLSTFSTWILYPEPEGNPKAAANLTCWIHDVHFLTCRWAPGRAAPPDVRYRLYLENPLSHQMWECVHDEADPRGTHFQCRFDISALSDKLGRLARFLVNGSTSSGSRIPCSELTSQLSPMEILTAPNITNSWCNQSYAIMRWTVQSNFNFHFKYEVQIQKGEDQAYSQEVERNSLWLYNPGTYTVKIRAKDASFNLPWGDWSAPQRFVCDGEKGTVLPAWLTSLLIALGMLLALGLVLLLCRRFSVRQKLLPPIPHLKDPISDNLQNERMMAWDPEQESREECPVAEVQVLGET</sequence>
<dbReference type="Pfam" id="PF09240">
    <property type="entry name" value="IL6Ra-bind"/>
    <property type="match status" value="1"/>
</dbReference>
<dbReference type="Gene3D" id="2.60.40.3850">
    <property type="match status" value="1"/>
</dbReference>
<proteinExistence type="predicted"/>
<feature type="transmembrane region" description="Helical" evidence="9">
    <location>
        <begin position="453"/>
        <end position="475"/>
    </location>
</feature>
<evidence type="ECO:0008006" key="14">
    <source>
        <dbReference type="Google" id="ProtNLM"/>
    </source>
</evidence>
<evidence type="ECO:0000256" key="8">
    <source>
        <dbReference type="SAM" id="MobiDB-lite"/>
    </source>
</evidence>
<dbReference type="PANTHER" id="PTHR23037">
    <property type="entry name" value="CYTOKINE RECEPTOR"/>
    <property type="match status" value="1"/>
</dbReference>
<feature type="region of interest" description="Disordered" evidence="8">
    <location>
        <begin position="1"/>
        <end position="41"/>
    </location>
</feature>
<evidence type="ECO:0000256" key="7">
    <source>
        <dbReference type="ARBA" id="ARBA00023180"/>
    </source>
</evidence>